<accession>A0ACC2DMG2</accession>
<keyword evidence="2" id="KW-1185">Reference proteome</keyword>
<proteinExistence type="predicted"/>
<organism evidence="1 2">
    <name type="scientific">Diphasiastrum complanatum</name>
    <name type="common">Issler's clubmoss</name>
    <name type="synonym">Lycopodium complanatum</name>
    <dbReference type="NCBI Taxonomy" id="34168"/>
    <lineage>
        <taxon>Eukaryota</taxon>
        <taxon>Viridiplantae</taxon>
        <taxon>Streptophyta</taxon>
        <taxon>Embryophyta</taxon>
        <taxon>Tracheophyta</taxon>
        <taxon>Lycopodiopsida</taxon>
        <taxon>Lycopodiales</taxon>
        <taxon>Lycopodiaceae</taxon>
        <taxon>Lycopodioideae</taxon>
        <taxon>Diphasiastrum</taxon>
    </lineage>
</organism>
<reference evidence="2" key="1">
    <citation type="journal article" date="2024" name="Proc. Natl. Acad. Sci. U.S.A.">
        <title>Extraordinary preservation of gene collinearity over three hundred million years revealed in homosporous lycophytes.</title>
        <authorList>
            <person name="Li C."/>
            <person name="Wickell D."/>
            <person name="Kuo L.Y."/>
            <person name="Chen X."/>
            <person name="Nie B."/>
            <person name="Liao X."/>
            <person name="Peng D."/>
            <person name="Ji J."/>
            <person name="Jenkins J."/>
            <person name="Williams M."/>
            <person name="Shu S."/>
            <person name="Plott C."/>
            <person name="Barry K."/>
            <person name="Rajasekar S."/>
            <person name="Grimwood J."/>
            <person name="Han X."/>
            <person name="Sun S."/>
            <person name="Hou Z."/>
            <person name="He W."/>
            <person name="Dai G."/>
            <person name="Sun C."/>
            <person name="Schmutz J."/>
            <person name="Leebens-Mack J.H."/>
            <person name="Li F.W."/>
            <person name="Wang L."/>
        </authorList>
    </citation>
    <scope>NUCLEOTIDE SEQUENCE [LARGE SCALE GENOMIC DNA]</scope>
    <source>
        <strain evidence="2">cv. PW_Plant_1</strain>
    </source>
</reference>
<protein>
    <submittedName>
        <fullName evidence="1">Uncharacterized protein</fullName>
    </submittedName>
</protein>
<sequence length="122" mass="14312">MAECDWKRKISFASRTKIINKLMDTFQKHLGLKSPQNIKKLLEILQRFEAKALQNATDKEHYLKIISFKILLLESLMGDILATAKSGNHDRGLVEKEETADEMRKQQELYKLMQRVRINPRL</sequence>
<dbReference type="Proteomes" id="UP001162992">
    <property type="component" value="Chromosome 5"/>
</dbReference>
<evidence type="ECO:0000313" key="1">
    <source>
        <dbReference type="EMBL" id="KAJ7555439.1"/>
    </source>
</evidence>
<gene>
    <name evidence="1" type="ORF">O6H91_05G037700</name>
</gene>
<comment type="caution">
    <text evidence="1">The sequence shown here is derived from an EMBL/GenBank/DDBJ whole genome shotgun (WGS) entry which is preliminary data.</text>
</comment>
<dbReference type="EMBL" id="CM055096">
    <property type="protein sequence ID" value="KAJ7555439.1"/>
    <property type="molecule type" value="Genomic_DNA"/>
</dbReference>
<name>A0ACC2DMG2_DIPCM</name>
<evidence type="ECO:0000313" key="2">
    <source>
        <dbReference type="Proteomes" id="UP001162992"/>
    </source>
</evidence>